<dbReference type="PANTHER" id="PTHR43421:SF1">
    <property type="entry name" value="METALLOPROTEASE PMBA"/>
    <property type="match status" value="1"/>
</dbReference>
<keyword evidence="5" id="KW-0482">Metalloprotease</keyword>
<dbReference type="Pfam" id="PF19289">
    <property type="entry name" value="PmbA_TldD_3rd"/>
    <property type="match status" value="1"/>
</dbReference>
<evidence type="ECO:0000313" key="6">
    <source>
        <dbReference type="Proteomes" id="UP000811545"/>
    </source>
</evidence>
<feature type="domain" description="Metalloprotease TldD/E C-terminal" evidence="3">
    <location>
        <begin position="231"/>
        <end position="451"/>
    </location>
</feature>
<dbReference type="Pfam" id="PF19290">
    <property type="entry name" value="PmbA_TldD_2nd"/>
    <property type="match status" value="1"/>
</dbReference>
<dbReference type="InterPro" id="IPR047657">
    <property type="entry name" value="PmbA"/>
</dbReference>
<proteinExistence type="inferred from homology"/>
<dbReference type="Gene3D" id="3.30.2290.10">
    <property type="entry name" value="PmbA/TldD superfamily"/>
    <property type="match status" value="1"/>
</dbReference>
<dbReference type="GO" id="GO:0006508">
    <property type="term" value="P:proteolysis"/>
    <property type="evidence" value="ECO:0007669"/>
    <property type="project" value="InterPro"/>
</dbReference>
<reference evidence="5 6" key="1">
    <citation type="journal article" date="2021" name="bioRxiv">
        <title>Unique metabolic strategies in Hadean analogues reveal hints for primordial physiology.</title>
        <authorList>
            <person name="Nobu M.K."/>
            <person name="Nakai R."/>
            <person name="Tamazawa S."/>
            <person name="Mori H."/>
            <person name="Toyoda A."/>
            <person name="Ijiri A."/>
            <person name="Suzuki S."/>
            <person name="Kurokawa K."/>
            <person name="Kamagata Y."/>
            <person name="Tamaki H."/>
        </authorList>
    </citation>
    <scope>NUCLEOTIDE SEQUENCE [LARGE SCALE GENOMIC DNA]</scope>
    <source>
        <strain evidence="5">BS525</strain>
    </source>
</reference>
<comment type="similarity">
    <text evidence="1">Belongs to the peptidase U62 family.</text>
</comment>
<evidence type="ECO:0000313" key="5">
    <source>
        <dbReference type="EMBL" id="MBT9145115.1"/>
    </source>
</evidence>
<dbReference type="EMBL" id="QLTW01000050">
    <property type="protein sequence ID" value="MBT9145115.1"/>
    <property type="molecule type" value="Genomic_DNA"/>
</dbReference>
<protein>
    <submittedName>
        <fullName evidence="5">Metalloprotease PmbA</fullName>
        <ecNumber evidence="5">3.4.-.-</ecNumber>
    </submittedName>
</protein>
<accession>A0A9E2BGE4</accession>
<dbReference type="InterPro" id="IPR045569">
    <property type="entry name" value="Metalloprtase-TldD/E_C"/>
</dbReference>
<dbReference type="Proteomes" id="UP000811545">
    <property type="component" value="Unassembled WGS sequence"/>
</dbReference>
<dbReference type="InterPro" id="IPR035068">
    <property type="entry name" value="TldD/PmbA_N"/>
</dbReference>
<feature type="domain" description="Metalloprotease TldD/E N-terminal" evidence="2">
    <location>
        <begin position="27"/>
        <end position="76"/>
    </location>
</feature>
<dbReference type="Pfam" id="PF01523">
    <property type="entry name" value="PmbA_TldD_1st"/>
    <property type="match status" value="1"/>
</dbReference>
<dbReference type="PANTHER" id="PTHR43421">
    <property type="entry name" value="METALLOPROTEASE PMBA"/>
    <property type="match status" value="1"/>
</dbReference>
<dbReference type="GO" id="GO:0008237">
    <property type="term" value="F:metallopeptidase activity"/>
    <property type="evidence" value="ECO:0007669"/>
    <property type="project" value="UniProtKB-KW"/>
</dbReference>
<name>A0A9E2BGE4_PSYF1</name>
<keyword evidence="5" id="KW-0645">Protease</keyword>
<evidence type="ECO:0000259" key="2">
    <source>
        <dbReference type="Pfam" id="PF01523"/>
    </source>
</evidence>
<comment type="caution">
    <text evidence="5">The sequence shown here is derived from an EMBL/GenBank/DDBJ whole genome shotgun (WGS) entry which is preliminary data.</text>
</comment>
<dbReference type="SUPFAM" id="SSF111283">
    <property type="entry name" value="Putative modulator of DNA gyrase, PmbA/TldD"/>
    <property type="match status" value="1"/>
</dbReference>
<dbReference type="InterPro" id="IPR045570">
    <property type="entry name" value="Metalloprtase-TldD/E_cen_dom"/>
</dbReference>
<dbReference type="EC" id="3.4.-.-" evidence="5"/>
<keyword evidence="5" id="KW-0378">Hydrolase</keyword>
<sequence length="452" mass="49741">MQNNCSVDSVANAVISAAMEGGAEATEVFIQDSKEIGIRYCGEEVESISTGEDRGIGIRVIVNGKVGLLTSTDLELDCVTQRTRELVRLVSQLPEDRATTFPLPSGEIDKFVYFDQGMLFLTLEDRLKILERQKEECFSTSQSINGIDSLEYFDVISKIHLFNSFGLHVSYLSTIYSFFLCCTCSEGNRYGVGSDGAIEVSIDRLAKRKVGERAAKKALIDMLGRPAKDQESTIILAPEPAALLLSHLAKAVSGDQILKNQSMWIDKLGHQVASPLVNIYDDRLYPFGVETVPIDGEGVRAQKTAVIEQGILKSWLHDMTTASLLQTRSTGNASRNSFRDYPVLSCSNFYLKPGQQTEEQLIQSVSEGLYVYVLTDIGSINHINGQFTAYATGYWIERGHLTCPITSTTISGKLDEMLFHISGVANNLEWHGIGGNFGSPSIRVDHVQINGE</sequence>
<feature type="domain" description="Metalloprotease TldD/E central" evidence="4">
    <location>
        <begin position="122"/>
        <end position="219"/>
    </location>
</feature>
<dbReference type="InterPro" id="IPR036059">
    <property type="entry name" value="TldD/PmbA_sf"/>
</dbReference>
<gene>
    <name evidence="5" type="primary">pmbA_1</name>
    <name evidence="5" type="ORF">DDT42_00985</name>
</gene>
<evidence type="ECO:0000256" key="1">
    <source>
        <dbReference type="ARBA" id="ARBA00005836"/>
    </source>
</evidence>
<evidence type="ECO:0000259" key="3">
    <source>
        <dbReference type="Pfam" id="PF19289"/>
    </source>
</evidence>
<dbReference type="GO" id="GO:0005829">
    <property type="term" value="C:cytosol"/>
    <property type="evidence" value="ECO:0007669"/>
    <property type="project" value="TreeGrafter"/>
</dbReference>
<evidence type="ECO:0000259" key="4">
    <source>
        <dbReference type="Pfam" id="PF19290"/>
    </source>
</evidence>
<organism evidence="5 6">
    <name type="scientific">Psychracetigena formicireducens</name>
    <dbReference type="NCBI Taxonomy" id="2986056"/>
    <lineage>
        <taxon>Bacteria</taxon>
        <taxon>Bacillati</taxon>
        <taxon>Candidatus Lithacetigenota</taxon>
        <taxon>Candidatus Psychracetigena</taxon>
    </lineage>
</organism>
<dbReference type="AlphaFoldDB" id="A0A9E2BGE4"/>
<dbReference type="InterPro" id="IPR002510">
    <property type="entry name" value="Metalloprtase-TldD/E_N"/>
</dbReference>